<dbReference type="Pfam" id="PF02615">
    <property type="entry name" value="Ldh_2"/>
    <property type="match status" value="1"/>
</dbReference>
<comment type="similarity">
    <text evidence="1">Belongs to the LDH2/MDH2 oxidoreductase family.</text>
</comment>
<keyword evidence="2 3" id="KW-0560">Oxidoreductase</keyword>
<dbReference type="AlphaFoldDB" id="A0A518APJ4"/>
<dbReference type="InterPro" id="IPR036111">
    <property type="entry name" value="Mal/L-sulfo/L-lacto_DH-like_sf"/>
</dbReference>
<dbReference type="Gene3D" id="1.10.1530.10">
    <property type="match status" value="1"/>
</dbReference>
<dbReference type="PANTHER" id="PTHR11091">
    <property type="entry name" value="OXIDOREDUCTASE-RELATED"/>
    <property type="match status" value="1"/>
</dbReference>
<keyword evidence="4" id="KW-1185">Reference proteome</keyword>
<dbReference type="EMBL" id="CP036278">
    <property type="protein sequence ID" value="QDU56631.1"/>
    <property type="molecule type" value="Genomic_DNA"/>
</dbReference>
<name>A0A518APJ4_9BACT</name>
<dbReference type="GO" id="GO:0016491">
    <property type="term" value="F:oxidoreductase activity"/>
    <property type="evidence" value="ECO:0007669"/>
    <property type="project" value="UniProtKB-KW"/>
</dbReference>
<dbReference type="OrthoDB" id="9769447at2"/>
<dbReference type="EC" id="1.1.1.-" evidence="3"/>
<reference evidence="3 4" key="1">
    <citation type="submission" date="2019-02" db="EMBL/GenBank/DDBJ databases">
        <title>Deep-cultivation of Planctomycetes and their phenomic and genomic characterization uncovers novel biology.</title>
        <authorList>
            <person name="Wiegand S."/>
            <person name="Jogler M."/>
            <person name="Boedeker C."/>
            <person name="Pinto D."/>
            <person name="Vollmers J."/>
            <person name="Rivas-Marin E."/>
            <person name="Kohn T."/>
            <person name="Peeters S.H."/>
            <person name="Heuer A."/>
            <person name="Rast P."/>
            <person name="Oberbeckmann S."/>
            <person name="Bunk B."/>
            <person name="Jeske O."/>
            <person name="Meyerdierks A."/>
            <person name="Storesund J.E."/>
            <person name="Kallscheuer N."/>
            <person name="Luecker S."/>
            <person name="Lage O.M."/>
            <person name="Pohl T."/>
            <person name="Merkel B.J."/>
            <person name="Hornburger P."/>
            <person name="Mueller R.-W."/>
            <person name="Bruemmer F."/>
            <person name="Labrenz M."/>
            <person name="Spormann A.M."/>
            <person name="Op den Camp H."/>
            <person name="Overmann J."/>
            <person name="Amann R."/>
            <person name="Jetten M.S.M."/>
            <person name="Mascher T."/>
            <person name="Medema M.H."/>
            <person name="Devos D.P."/>
            <person name="Kaster A.-K."/>
            <person name="Ovreas L."/>
            <person name="Rohde M."/>
            <person name="Galperin M.Y."/>
            <person name="Jogler C."/>
        </authorList>
    </citation>
    <scope>NUCLEOTIDE SEQUENCE [LARGE SCALE GENOMIC DNA]</scope>
    <source>
        <strain evidence="3 4">Pan181</strain>
    </source>
</reference>
<organism evidence="3 4">
    <name type="scientific">Aeoliella mucimassa</name>
    <dbReference type="NCBI Taxonomy" id="2527972"/>
    <lineage>
        <taxon>Bacteria</taxon>
        <taxon>Pseudomonadati</taxon>
        <taxon>Planctomycetota</taxon>
        <taxon>Planctomycetia</taxon>
        <taxon>Pirellulales</taxon>
        <taxon>Lacipirellulaceae</taxon>
        <taxon>Aeoliella</taxon>
    </lineage>
</organism>
<dbReference type="SUPFAM" id="SSF89733">
    <property type="entry name" value="L-sulfolactate dehydrogenase-like"/>
    <property type="match status" value="1"/>
</dbReference>
<evidence type="ECO:0000313" key="3">
    <source>
        <dbReference type="EMBL" id="QDU56631.1"/>
    </source>
</evidence>
<dbReference type="PANTHER" id="PTHR11091:SF0">
    <property type="entry name" value="MALATE DEHYDROGENASE"/>
    <property type="match status" value="1"/>
</dbReference>
<dbReference type="Gene3D" id="3.30.1370.60">
    <property type="entry name" value="Hypothetical oxidoreductase yiak, domain 2"/>
    <property type="match status" value="1"/>
</dbReference>
<dbReference type="Proteomes" id="UP000315750">
    <property type="component" value="Chromosome"/>
</dbReference>
<proteinExistence type="inferred from homology"/>
<gene>
    <name evidence="3" type="primary">yjmC</name>
    <name evidence="3" type="ORF">Pan181_28410</name>
</gene>
<evidence type="ECO:0000256" key="2">
    <source>
        <dbReference type="ARBA" id="ARBA00023002"/>
    </source>
</evidence>
<protein>
    <submittedName>
        <fullName evidence="3">Putative oxidoreductase YjmC</fullName>
        <ecNumber evidence="3">1.1.1.-</ecNumber>
    </submittedName>
</protein>
<dbReference type="KEGG" id="amuc:Pan181_28410"/>
<sequence length="408" mass="44237">MHNIEPIGIQAIAISLVPMVLSMPQIITKSRCVDHLALTRFISGLFRSAGLPDGDAQLAATILVEANLRGIDSHGVARVPHYLNRLRHGSINPLPKMQTDQLSPASGLLDGDHGLGHLVMYRAAEQAIEIAQHGGAGWVAVRNSSHCGSLAYYGEQIARAGMIAMVFTHVDSLVLPYGAKKPFCGTNPLCICAPMSIDGERSQDHPYVCLDMATSRVPWNTVANAAKEQVSIELGWAVDKEGHDTNTAEQVAALHPMGDYKGSGLGLMIDVLCSLLSGAPFGPDISKMYGNPDERRYLGGLIGAIDIARFVPLQSFCDRLTSMIEQWNDLPPTQPGSKVLYPGEPEWLIRKERMATGVPIGLQVLADLDEQAVFYGQSTLSSESSEATVMPEPHFSKEGLWRKRESAY</sequence>
<accession>A0A518APJ4</accession>
<dbReference type="InterPro" id="IPR043143">
    <property type="entry name" value="Mal/L-sulf/L-lact_DH-like_NADP"/>
</dbReference>
<dbReference type="InterPro" id="IPR003767">
    <property type="entry name" value="Malate/L-lactate_DH-like"/>
</dbReference>
<dbReference type="InterPro" id="IPR043144">
    <property type="entry name" value="Mal/L-sulf/L-lact_DH-like_ah"/>
</dbReference>
<evidence type="ECO:0000256" key="1">
    <source>
        <dbReference type="ARBA" id="ARBA00006056"/>
    </source>
</evidence>
<evidence type="ECO:0000313" key="4">
    <source>
        <dbReference type="Proteomes" id="UP000315750"/>
    </source>
</evidence>